<dbReference type="Proteomes" id="UP000264353">
    <property type="component" value="Chromosome A7"/>
</dbReference>
<keyword evidence="1" id="KW-0812">Transmembrane</keyword>
<sequence>MVYHQNQSICLDSKDLQTHNVKSFFFAKHRNANQRSKFSGQRSKCCLSYMFLHSLVTVIMPIYDVVRKLPLEKVPVDASAPEQVPLLTQITPRKFHLLKQLAM</sequence>
<reference evidence="2 3" key="1">
    <citation type="submission" date="2018-06" db="EMBL/GenBank/DDBJ databases">
        <title>WGS assembly of Brassica rapa FPsc.</title>
        <authorList>
            <person name="Bowman J."/>
            <person name="Kohchi T."/>
            <person name="Yamato K."/>
            <person name="Jenkins J."/>
            <person name="Shu S."/>
            <person name="Ishizaki K."/>
            <person name="Yamaoka S."/>
            <person name="Nishihama R."/>
            <person name="Nakamura Y."/>
            <person name="Berger F."/>
            <person name="Adam C."/>
            <person name="Aki S."/>
            <person name="Althoff F."/>
            <person name="Araki T."/>
            <person name="Arteaga-Vazquez M."/>
            <person name="Balasubrmanian S."/>
            <person name="Bauer D."/>
            <person name="Boehm C."/>
            <person name="Briginshaw L."/>
            <person name="Caballero-Perez J."/>
            <person name="Catarino B."/>
            <person name="Chen F."/>
            <person name="Chiyoda S."/>
            <person name="Chovatia M."/>
            <person name="Davies K."/>
            <person name="Delmans M."/>
            <person name="Demura T."/>
            <person name="Dierschke T."/>
            <person name="Dolan L."/>
            <person name="Dorantes-Acosta A."/>
            <person name="Eklund D."/>
            <person name="Florent S."/>
            <person name="Flores-Sandoval E."/>
            <person name="Fujiyama A."/>
            <person name="Fukuzawa H."/>
            <person name="Galik B."/>
            <person name="Grimanelli D."/>
            <person name="Grimwood J."/>
            <person name="Grossniklaus U."/>
            <person name="Hamada T."/>
            <person name="Haseloff J."/>
            <person name="Hetherington A."/>
            <person name="Higo A."/>
            <person name="Hirakawa Y."/>
            <person name="Hundley H."/>
            <person name="Ikeda Y."/>
            <person name="Inoue K."/>
            <person name="Inoue S."/>
            <person name="Ishida S."/>
            <person name="Jia Q."/>
            <person name="Kakita M."/>
            <person name="Kanazawa T."/>
            <person name="Kawai Y."/>
            <person name="Kawashima T."/>
            <person name="Kennedy M."/>
            <person name="Kinose K."/>
            <person name="Kinoshita T."/>
            <person name="Kohara Y."/>
            <person name="Koide E."/>
            <person name="Komatsu K."/>
            <person name="Kopischke S."/>
            <person name="Kubo M."/>
            <person name="Kyozuka J."/>
            <person name="Lagercrantz U."/>
            <person name="Lin S."/>
            <person name="Lindquist E."/>
            <person name="Lipzen A."/>
            <person name="Lu C."/>
            <person name="Luna E."/>
            <person name="Martienssen R."/>
            <person name="Minamino N."/>
            <person name="Mizutani M."/>
            <person name="Mizutani M."/>
            <person name="Mochizuki N."/>
            <person name="Monte I."/>
            <person name="Mosher R."/>
            <person name="Nagasaki H."/>
            <person name="Nakagami H."/>
            <person name="Naramoto S."/>
            <person name="Nishitani K."/>
            <person name="Ohtani M."/>
            <person name="Okamoto T."/>
            <person name="Okumura M."/>
            <person name="Phillips J."/>
            <person name="Pollak B."/>
            <person name="Reinders A."/>
            <person name="Roevekamp M."/>
            <person name="Sano R."/>
            <person name="Sawa S."/>
            <person name="Schmid M."/>
            <person name="Shirakawa M."/>
            <person name="Solano R."/>
            <person name="Spunde A."/>
            <person name="Suetsugu N."/>
            <person name="Sugano S."/>
            <person name="Sugiyama A."/>
            <person name="Sun R."/>
            <person name="Suzuki Y."/>
            <person name="Takenaka M."/>
            <person name="Takezawa D."/>
            <person name="Tomogane H."/>
            <person name="Tsuzuki M."/>
            <person name="Ueda T."/>
            <person name="Umeda M."/>
            <person name="Ward J."/>
            <person name="Watanabe Y."/>
            <person name="Yazaki K."/>
            <person name="Yokoyama R."/>
            <person name="Yoshitake Y."/>
            <person name="Yotsui I."/>
            <person name="Zachgo S."/>
            <person name="Schmutz J."/>
        </authorList>
    </citation>
    <scope>NUCLEOTIDE SEQUENCE [LARGE SCALE GENOMIC DNA]</scope>
    <source>
        <strain evidence="3">cv. B-3</strain>
    </source>
</reference>
<evidence type="ECO:0000256" key="1">
    <source>
        <dbReference type="SAM" id="Phobius"/>
    </source>
</evidence>
<feature type="transmembrane region" description="Helical" evidence="1">
    <location>
        <begin position="45"/>
        <end position="63"/>
    </location>
</feature>
<evidence type="ECO:0000313" key="2">
    <source>
        <dbReference type="EMBL" id="RID52873.1"/>
    </source>
</evidence>
<organism evidence="2 3">
    <name type="scientific">Brassica campestris</name>
    <name type="common">Field mustard</name>
    <dbReference type="NCBI Taxonomy" id="3711"/>
    <lineage>
        <taxon>Eukaryota</taxon>
        <taxon>Viridiplantae</taxon>
        <taxon>Streptophyta</taxon>
        <taxon>Embryophyta</taxon>
        <taxon>Tracheophyta</taxon>
        <taxon>Spermatophyta</taxon>
        <taxon>Magnoliopsida</taxon>
        <taxon>eudicotyledons</taxon>
        <taxon>Gunneridae</taxon>
        <taxon>Pentapetalae</taxon>
        <taxon>rosids</taxon>
        <taxon>malvids</taxon>
        <taxon>Brassicales</taxon>
        <taxon>Brassicaceae</taxon>
        <taxon>Brassiceae</taxon>
        <taxon>Brassica</taxon>
    </lineage>
</organism>
<name>A0A397YSB6_BRACM</name>
<dbReference type="EMBL" id="CM010634">
    <property type="protein sequence ID" value="RID52873.1"/>
    <property type="molecule type" value="Genomic_DNA"/>
</dbReference>
<accession>A0A397YSB6</accession>
<keyword evidence="1" id="KW-1133">Transmembrane helix</keyword>
<protein>
    <submittedName>
        <fullName evidence="2">Uncharacterized protein</fullName>
    </submittedName>
</protein>
<evidence type="ECO:0000313" key="3">
    <source>
        <dbReference type="Proteomes" id="UP000264353"/>
    </source>
</evidence>
<keyword evidence="1" id="KW-0472">Membrane</keyword>
<dbReference type="AlphaFoldDB" id="A0A397YSB6"/>
<gene>
    <name evidence="2" type="ORF">BRARA_G00306</name>
</gene>
<proteinExistence type="predicted"/>